<dbReference type="Gene3D" id="1.10.510.10">
    <property type="entry name" value="Transferase(Phosphotransferase) domain 1"/>
    <property type="match status" value="1"/>
</dbReference>
<dbReference type="EMBL" id="MN593216">
    <property type="protein sequence ID" value="QIV66920.1"/>
    <property type="molecule type" value="Genomic_DNA"/>
</dbReference>
<sequence>MTLLDALDLCVKQLVDAMGEETVFSPPLVQQSLTPPGLTRLLSTETPLEVIPSIRARTPRPLRLQSCLHLRNEVRLSSSKCGLIISEIKPQSPWKLTRTPISNHAASNTCRAASPAIQVVDLISPSPSGDSGMSSATKSLTALSTPSTVIRRTSRLSSTSPTIIKRKRKRSASPKTGRTPILSSSSCTPSDETMSEDCSFGTKSRRLSPDTCSRISSNDGRRIKMRPGVGRRRPDTIKRTLNSVEAEAALRREAVFLRTLTVQEAFSPQLLTELTRIFSSAAPRRHQDTFILSSSQLMSYSDDDKPTANVLVARIPSGLKNTKYDLQKALGSGRYSKVCPVVKRCKRATPPFATECVKLCTNVNDWLAPLMLNHPNLMPGTCIYSESRFCIKMPRLTMSMHDLAFGLSGGRFGLPMAKEEKSVMMSEIILGVLKAVEYMGSMSLYHNDIKPANVMVSPNPFQVKLSDFSLTTYMPQPGTAYFSAPEVATSNGNSSPLANADIFHSIAPYVSDVWSIACLAYGASRREKDLNTLLKFEPCPYYESPDSTKRYFNPNWRPLPKTVAMISFSAEDKLCERVFRLGTLHFTERPTAGKLLDMLVKEDLLTAGRRKNVHRIERTSCFVNRTFSF</sequence>
<dbReference type="PROSITE" id="PS50011">
    <property type="entry name" value="PROTEIN_KINASE_DOM"/>
    <property type="match status" value="1"/>
</dbReference>
<organism evidence="3">
    <name type="scientific">Cyprinid herpesvirus 2</name>
    <name type="common">CyHV-2</name>
    <dbReference type="NCBI Taxonomy" id="317878"/>
    <lineage>
        <taxon>Viruses</taxon>
        <taxon>Duplodnaviria</taxon>
        <taxon>Heunggongvirae</taxon>
        <taxon>Peploviricota</taxon>
        <taxon>Herviviricetes</taxon>
        <taxon>Herpesvirales</taxon>
        <taxon>Alloherpesviridae</taxon>
        <taxon>Cyvirus</taxon>
        <taxon>Cyvirus cyprinidallo2</taxon>
    </lineage>
</organism>
<dbReference type="InterPro" id="IPR008271">
    <property type="entry name" value="Ser/Thr_kinase_AS"/>
</dbReference>
<dbReference type="SMART" id="SM00220">
    <property type="entry name" value="S_TKc"/>
    <property type="match status" value="1"/>
</dbReference>
<dbReference type="InterPro" id="IPR011009">
    <property type="entry name" value="Kinase-like_dom_sf"/>
</dbReference>
<evidence type="ECO:0000259" key="2">
    <source>
        <dbReference type="PROSITE" id="PS50011"/>
    </source>
</evidence>
<evidence type="ECO:0000313" key="3">
    <source>
        <dbReference type="EMBL" id="QIV66920.1"/>
    </source>
</evidence>
<accession>A0A6H0QXQ4</accession>
<name>A0A6H0QXQ4_CYHV2</name>
<evidence type="ECO:0000256" key="1">
    <source>
        <dbReference type="SAM" id="MobiDB-lite"/>
    </source>
</evidence>
<dbReference type="InterPro" id="IPR000719">
    <property type="entry name" value="Prot_kinase_dom"/>
</dbReference>
<dbReference type="PROSITE" id="PS00108">
    <property type="entry name" value="PROTEIN_KINASE_ST"/>
    <property type="match status" value="1"/>
</dbReference>
<dbReference type="PANTHER" id="PTHR44167:SF24">
    <property type="entry name" value="SERINE_THREONINE-PROTEIN KINASE CHK2"/>
    <property type="match status" value="1"/>
</dbReference>
<reference evidence="3" key="1">
    <citation type="submission" date="2019-10" db="EMBL/GenBank/DDBJ databases">
        <title>The complete genome of Cyprinid herpesvirus 2, a new strain isolated from Allogynogenetic crucian carp.</title>
        <authorList>
            <person name="Jiang Y."/>
            <person name="Wang H."/>
            <person name="Lu L."/>
        </authorList>
    </citation>
    <scope>NUCLEOTIDE SEQUENCE</scope>
    <source>
        <strain evidence="3">YC-01</strain>
    </source>
</reference>
<dbReference type="PANTHER" id="PTHR44167">
    <property type="entry name" value="OVARIAN-SPECIFIC SERINE/THREONINE-PROTEIN KINASE LOK-RELATED"/>
    <property type="match status" value="1"/>
</dbReference>
<feature type="compositionally biased region" description="Polar residues" evidence="1">
    <location>
        <begin position="173"/>
        <end position="192"/>
    </location>
</feature>
<dbReference type="GO" id="GO:0004674">
    <property type="term" value="F:protein serine/threonine kinase activity"/>
    <property type="evidence" value="ECO:0007669"/>
    <property type="project" value="TreeGrafter"/>
</dbReference>
<protein>
    <submittedName>
        <fullName evidence="3">Protein ORF104</fullName>
    </submittedName>
</protein>
<feature type="region of interest" description="Disordered" evidence="1">
    <location>
        <begin position="144"/>
        <end position="211"/>
    </location>
</feature>
<dbReference type="Pfam" id="PF00069">
    <property type="entry name" value="Pkinase"/>
    <property type="match status" value="1"/>
</dbReference>
<dbReference type="GO" id="GO:0005524">
    <property type="term" value="F:ATP binding"/>
    <property type="evidence" value="ECO:0007669"/>
    <property type="project" value="InterPro"/>
</dbReference>
<feature type="domain" description="Protein kinase" evidence="2">
    <location>
        <begin position="324"/>
        <end position="605"/>
    </location>
</feature>
<proteinExistence type="predicted"/>
<dbReference type="SUPFAM" id="SSF56112">
    <property type="entry name" value="Protein kinase-like (PK-like)"/>
    <property type="match status" value="1"/>
</dbReference>
<feature type="compositionally biased region" description="Low complexity" evidence="1">
    <location>
        <begin position="144"/>
        <end position="163"/>
    </location>
</feature>